<name>A0A514D6S1_9VIRU</name>
<proteinExistence type="predicted"/>
<organism evidence="1">
    <name type="scientific">Leviviridae sp</name>
    <dbReference type="NCBI Taxonomy" id="2027243"/>
    <lineage>
        <taxon>Viruses</taxon>
        <taxon>Riboviria</taxon>
        <taxon>Orthornavirae</taxon>
        <taxon>Lenarviricota</taxon>
        <taxon>Leviviricetes</taxon>
        <taxon>Norzivirales</taxon>
        <taxon>Fiersviridae</taxon>
    </lineage>
</organism>
<sequence>MRSDEGLTIFLKINYKVILLMVVALDIAHVSINEILGDAIHGIFY</sequence>
<dbReference type="EMBL" id="MN034742">
    <property type="protein sequence ID" value="QDH89299.1"/>
    <property type="molecule type" value="Genomic_RNA"/>
</dbReference>
<accession>A0A514D6S1</accession>
<evidence type="ECO:0000313" key="1">
    <source>
        <dbReference type="EMBL" id="QDH89299.1"/>
    </source>
</evidence>
<gene>
    <name evidence="1" type="ORF">H2Bulk3637_000003</name>
</gene>
<reference evidence="1" key="1">
    <citation type="submission" date="2019-05" db="EMBL/GenBank/DDBJ databases">
        <title>Metatranscriptomic reconstruction reveals RNA viruses with the potential to shape carbon cycling in soil.</title>
        <authorList>
            <person name="Starr E.P."/>
            <person name="Nuccio E."/>
            <person name="Pett-Ridge J."/>
            <person name="Banfield J.F."/>
            <person name="Firestone M.K."/>
        </authorList>
    </citation>
    <scope>NUCLEOTIDE SEQUENCE</scope>
    <source>
        <strain evidence="1">H2_Bulk_36_scaffold_37</strain>
    </source>
</reference>
<protein>
    <submittedName>
        <fullName evidence="1">Uncharacterized protein</fullName>
    </submittedName>
</protein>